<dbReference type="Proteomes" id="UP000735302">
    <property type="component" value="Unassembled WGS sequence"/>
</dbReference>
<gene>
    <name evidence="1" type="ORF">PoB_007636700</name>
</gene>
<reference evidence="1 2" key="1">
    <citation type="journal article" date="2021" name="Elife">
        <title>Chloroplast acquisition without the gene transfer in kleptoplastic sea slugs, Plakobranchus ocellatus.</title>
        <authorList>
            <person name="Maeda T."/>
            <person name="Takahashi S."/>
            <person name="Yoshida T."/>
            <person name="Shimamura S."/>
            <person name="Takaki Y."/>
            <person name="Nagai Y."/>
            <person name="Toyoda A."/>
            <person name="Suzuki Y."/>
            <person name="Arimoto A."/>
            <person name="Ishii H."/>
            <person name="Satoh N."/>
            <person name="Nishiyama T."/>
            <person name="Hasebe M."/>
            <person name="Maruyama T."/>
            <person name="Minagawa J."/>
            <person name="Obokata J."/>
            <person name="Shigenobu S."/>
        </authorList>
    </citation>
    <scope>NUCLEOTIDE SEQUENCE [LARGE SCALE GENOMIC DNA]</scope>
</reference>
<keyword evidence="2" id="KW-1185">Reference proteome</keyword>
<dbReference type="EMBL" id="BLXT01008525">
    <property type="protein sequence ID" value="GFO49862.1"/>
    <property type="molecule type" value="Genomic_DNA"/>
</dbReference>
<name>A0AAV4DZR5_9GAST</name>
<evidence type="ECO:0000313" key="2">
    <source>
        <dbReference type="Proteomes" id="UP000735302"/>
    </source>
</evidence>
<accession>A0AAV4DZR5</accession>
<dbReference type="AlphaFoldDB" id="A0AAV4DZR5"/>
<evidence type="ECO:0000313" key="1">
    <source>
        <dbReference type="EMBL" id="GFO49862.1"/>
    </source>
</evidence>
<proteinExistence type="predicted"/>
<sequence>MAFRIYQCYVPAGNSQEVNVSPVEIHFQLQSSPRFLPLQRLDAGDSDVSALAPGVCAA</sequence>
<comment type="caution">
    <text evidence="1">The sequence shown here is derived from an EMBL/GenBank/DDBJ whole genome shotgun (WGS) entry which is preliminary data.</text>
</comment>
<organism evidence="1 2">
    <name type="scientific">Plakobranchus ocellatus</name>
    <dbReference type="NCBI Taxonomy" id="259542"/>
    <lineage>
        <taxon>Eukaryota</taxon>
        <taxon>Metazoa</taxon>
        <taxon>Spiralia</taxon>
        <taxon>Lophotrochozoa</taxon>
        <taxon>Mollusca</taxon>
        <taxon>Gastropoda</taxon>
        <taxon>Heterobranchia</taxon>
        <taxon>Euthyneura</taxon>
        <taxon>Panpulmonata</taxon>
        <taxon>Sacoglossa</taxon>
        <taxon>Placobranchoidea</taxon>
        <taxon>Plakobranchidae</taxon>
        <taxon>Plakobranchus</taxon>
    </lineage>
</organism>
<protein>
    <submittedName>
        <fullName evidence="1">Uncharacterized protein</fullName>
    </submittedName>
</protein>